<dbReference type="Proteomes" id="UP000182257">
    <property type="component" value="Unassembled WGS sequence"/>
</dbReference>
<dbReference type="InterPro" id="IPR029045">
    <property type="entry name" value="ClpP/crotonase-like_dom_sf"/>
</dbReference>
<dbReference type="Gene3D" id="3.90.226.10">
    <property type="entry name" value="2-enoyl-CoA Hydratase, Chain A, domain 1"/>
    <property type="match status" value="1"/>
</dbReference>
<sequence length="349" mass="39833">MKKDILVRLANSPAKLAKQAKLALLALLAFLVTSCVSQEERPNTPQGNFEALWHIIDEHYCFFDYKDIDWNQIYQTYKVRVNDNMNHEQLFEVLTDMLSELRDGHVNLYTAFDNGRYWNWHEDYPTNFSDTLQRRYLGTDYRIAGGLRYRILDDNIGYVYYGSFSSGVGEGNLDEVIQHLIFCQGMILDIRSNGGGDLTNAEKLAARFCNEKTLVGYMQHKTGKGHNDFSAMEPQYIEPSSNLRWQKKVILLTNRGVYSAANEFTTYMKRMPQCTVVGDRTGGGSGLPFTASLPNGWTVRFSACPTYDANHNQTEFGIEPDYNVALTDEDFNKGKDTIIEHARTLLNSN</sequence>
<keyword evidence="3" id="KW-0645">Protease</keyword>
<reference evidence="3 4" key="1">
    <citation type="submission" date="2016-10" db="EMBL/GenBank/DDBJ databases">
        <authorList>
            <person name="de Groot N.N."/>
        </authorList>
    </citation>
    <scope>NUCLEOTIDE SEQUENCE [LARGE SCALE GENOMIC DNA]</scope>
    <source>
        <strain evidence="3 4">D31d</strain>
    </source>
</reference>
<dbReference type="Pfam" id="PF14684">
    <property type="entry name" value="Tricorn_C1"/>
    <property type="match status" value="1"/>
</dbReference>
<organism evidence="3 4">
    <name type="scientific">Xylanibacter ruminicola</name>
    <name type="common">Prevotella ruminicola</name>
    <dbReference type="NCBI Taxonomy" id="839"/>
    <lineage>
        <taxon>Bacteria</taxon>
        <taxon>Pseudomonadati</taxon>
        <taxon>Bacteroidota</taxon>
        <taxon>Bacteroidia</taxon>
        <taxon>Bacteroidales</taxon>
        <taxon>Prevotellaceae</taxon>
        <taxon>Xylanibacter</taxon>
    </lineage>
</organism>
<dbReference type="AlphaFoldDB" id="A0A1H4EWQ0"/>
<dbReference type="RefSeq" id="WP_139209049.1">
    <property type="nucleotide sequence ID" value="NZ_FNRF01000006.1"/>
</dbReference>
<keyword evidence="1" id="KW-0732">Signal</keyword>
<evidence type="ECO:0000313" key="4">
    <source>
        <dbReference type="Proteomes" id="UP000182257"/>
    </source>
</evidence>
<dbReference type="InterPro" id="IPR005151">
    <property type="entry name" value="Tail-specific_protease"/>
</dbReference>
<dbReference type="Gene3D" id="3.30.750.44">
    <property type="match status" value="1"/>
</dbReference>
<dbReference type="EMBL" id="FNRF01000006">
    <property type="protein sequence ID" value="SEA89421.1"/>
    <property type="molecule type" value="Genomic_DNA"/>
</dbReference>
<dbReference type="PROSITE" id="PS51257">
    <property type="entry name" value="PROKAR_LIPOPROTEIN"/>
    <property type="match status" value="1"/>
</dbReference>
<feature type="domain" description="Tail specific protease" evidence="2">
    <location>
        <begin position="131"/>
        <end position="325"/>
    </location>
</feature>
<evidence type="ECO:0000256" key="1">
    <source>
        <dbReference type="SAM" id="SignalP"/>
    </source>
</evidence>
<dbReference type="PANTHER" id="PTHR11261:SF3">
    <property type="entry name" value="RETINOL-BINDING PROTEIN 3"/>
    <property type="match status" value="1"/>
</dbReference>
<dbReference type="GO" id="GO:0006508">
    <property type="term" value="P:proteolysis"/>
    <property type="evidence" value="ECO:0007669"/>
    <property type="project" value="UniProtKB-KW"/>
</dbReference>
<dbReference type="InterPro" id="IPR028204">
    <property type="entry name" value="Tricorn_C1"/>
</dbReference>
<protein>
    <submittedName>
        <fullName evidence="3">Tricorn protease C1 domain-containing protein</fullName>
    </submittedName>
</protein>
<dbReference type="PANTHER" id="PTHR11261">
    <property type="entry name" value="INTERPHOTORECEPTOR RETINOID-BINDING PROTEIN"/>
    <property type="match status" value="1"/>
</dbReference>
<feature type="chain" id="PRO_5010353999" evidence="1">
    <location>
        <begin position="38"/>
        <end position="349"/>
    </location>
</feature>
<dbReference type="OrthoDB" id="6397760at2"/>
<feature type="signal peptide" evidence="1">
    <location>
        <begin position="1"/>
        <end position="37"/>
    </location>
</feature>
<accession>A0A1H4EWQ0</accession>
<dbReference type="CDD" id="cd07563">
    <property type="entry name" value="Peptidase_S41_IRBP"/>
    <property type="match status" value="1"/>
</dbReference>
<name>A0A1H4EWQ0_XYLRU</name>
<gene>
    <name evidence="3" type="ORF">SAMN05216462_3019</name>
</gene>
<dbReference type="GO" id="GO:0008236">
    <property type="term" value="F:serine-type peptidase activity"/>
    <property type="evidence" value="ECO:0007669"/>
    <property type="project" value="InterPro"/>
</dbReference>
<keyword evidence="3" id="KW-0378">Hydrolase</keyword>
<proteinExistence type="predicted"/>
<evidence type="ECO:0000313" key="3">
    <source>
        <dbReference type="EMBL" id="SEA89421.1"/>
    </source>
</evidence>
<evidence type="ECO:0000259" key="2">
    <source>
        <dbReference type="SMART" id="SM00245"/>
    </source>
</evidence>
<dbReference type="SUPFAM" id="SSF52096">
    <property type="entry name" value="ClpP/crotonase"/>
    <property type="match status" value="1"/>
</dbReference>
<dbReference type="SMART" id="SM00245">
    <property type="entry name" value="TSPc"/>
    <property type="match status" value="1"/>
</dbReference>
<dbReference type="Pfam" id="PF03572">
    <property type="entry name" value="Peptidase_S41"/>
    <property type="match status" value="1"/>
</dbReference>